<sequence>MPLMTPSAYAKAVGIELSVFQAQCNRGYWPTIKVGKRVFINLEAIRIKAAERAAEFAL</sequence>
<organism evidence="1 2">
    <name type="scientific">Alcaligenes faecalis</name>
    <dbReference type="NCBI Taxonomy" id="511"/>
    <lineage>
        <taxon>Bacteria</taxon>
        <taxon>Pseudomonadati</taxon>
        <taxon>Pseudomonadota</taxon>
        <taxon>Betaproteobacteria</taxon>
        <taxon>Burkholderiales</taxon>
        <taxon>Alcaligenaceae</taxon>
        <taxon>Alcaligenes</taxon>
    </lineage>
</organism>
<accession>A0AAE9H6F5</accession>
<evidence type="ECO:0000313" key="2">
    <source>
        <dbReference type="Proteomes" id="UP000830925"/>
    </source>
</evidence>
<dbReference type="Proteomes" id="UP000830925">
    <property type="component" value="Chromosome"/>
</dbReference>
<dbReference type="EMBL" id="CP095873">
    <property type="protein sequence ID" value="UPL20182.1"/>
    <property type="molecule type" value="Genomic_DNA"/>
</dbReference>
<dbReference type="AlphaFoldDB" id="A0AAE9H6F5"/>
<name>A0AAE9H6F5_ALCFA</name>
<reference evidence="1" key="1">
    <citation type="submission" date="2022-04" db="EMBL/GenBank/DDBJ databases">
        <title>Genomic mining of Alcaligenes faecalis D334 producing ectoin and derivatives.</title>
        <authorList>
            <person name="Doan V.T."/>
            <person name="Quach N.T."/>
            <person name="Vu T.-H.-N."/>
            <person name="Phi Q.-T."/>
        </authorList>
    </citation>
    <scope>NUCLEOTIDE SEQUENCE</scope>
    <source>
        <strain evidence="1">D334</strain>
    </source>
</reference>
<gene>
    <name evidence="1" type="ORF">MXF72_12180</name>
</gene>
<proteinExistence type="predicted"/>
<evidence type="ECO:0000313" key="1">
    <source>
        <dbReference type="EMBL" id="UPL20182.1"/>
    </source>
</evidence>
<protein>
    <submittedName>
        <fullName evidence="1">Uncharacterized protein</fullName>
    </submittedName>
</protein>
<dbReference type="RefSeq" id="WP_247965694.1">
    <property type="nucleotide sequence ID" value="NZ_CP095873.1"/>
</dbReference>